<evidence type="ECO:0000313" key="2">
    <source>
        <dbReference type="EMBL" id="MDN3573079.1"/>
    </source>
</evidence>
<name>A0ABT8ATG3_9HYPH</name>
<evidence type="ECO:0000313" key="3">
    <source>
        <dbReference type="Proteomes" id="UP001244297"/>
    </source>
</evidence>
<keyword evidence="1" id="KW-0812">Transmembrane</keyword>
<gene>
    <name evidence="2" type="ORF">QWZ18_20925</name>
</gene>
<dbReference type="RefSeq" id="WP_238289590.1">
    <property type="nucleotide sequence ID" value="NZ_BPQS01000016.1"/>
</dbReference>
<keyword evidence="1" id="KW-0472">Membrane</keyword>
<dbReference type="Proteomes" id="UP001244297">
    <property type="component" value="Unassembled WGS sequence"/>
</dbReference>
<keyword evidence="3" id="KW-1185">Reference proteome</keyword>
<reference evidence="3" key="1">
    <citation type="journal article" date="2019" name="Int. J. Syst. Evol. Microbiol.">
        <title>The Global Catalogue of Microorganisms (GCM) 10K type strain sequencing project: providing services to taxonomists for standard genome sequencing and annotation.</title>
        <authorList>
            <consortium name="The Broad Institute Genomics Platform"/>
            <consortium name="The Broad Institute Genome Sequencing Center for Infectious Disease"/>
            <person name="Wu L."/>
            <person name="Ma J."/>
        </authorList>
    </citation>
    <scope>NUCLEOTIDE SEQUENCE [LARGE SCALE GENOMIC DNA]</scope>
    <source>
        <strain evidence="3">CECT 7806</strain>
    </source>
</reference>
<organism evidence="2 3">
    <name type="scientific">Methylobacterium longum</name>
    <dbReference type="NCBI Taxonomy" id="767694"/>
    <lineage>
        <taxon>Bacteria</taxon>
        <taxon>Pseudomonadati</taxon>
        <taxon>Pseudomonadota</taxon>
        <taxon>Alphaproteobacteria</taxon>
        <taxon>Hyphomicrobiales</taxon>
        <taxon>Methylobacteriaceae</taxon>
        <taxon>Methylobacterium</taxon>
    </lineage>
</organism>
<sequence length="418" mass="44444">MSTLIRAGFSLGAVATYVGLSRLASIEAGIAAGRAAVKQLSDSDLAPLKTSAAADLASGSSLPFLALLAVLALIWLVPGRRAPLAAGLLGLGIVAAPEPSRAYFSKYDYGEYIEILPNQSAFMIPESGDTKTAQAQFGSEKFLAESKVAAKRVQIPHTKLPNTGTLSDYYVPAARLIIVDRTPVSREWTTSANRGTSSTDQGFRFETADSIGLSTSVVISAFVKEEDAAKFLYWFGTKAAAQDTDEARFASVLYGRSLAEVVDGNVHRTVQAALAREFGRRSTDDAIRQKAEIMAAVEKAVVDQFAPMGVTVTTLGFADELSFANAAIQAAIDDTFMANKRAQSAQAQLATLPIQERILDMEIRRSDAQARQTLAGRWNGNASGFLPSWIVIPSDIVGMIKGWFGGGEPKPAMPAAKG</sequence>
<dbReference type="InterPro" id="IPR036013">
    <property type="entry name" value="Band_7/SPFH_dom_sf"/>
</dbReference>
<evidence type="ECO:0000256" key="1">
    <source>
        <dbReference type="SAM" id="Phobius"/>
    </source>
</evidence>
<keyword evidence="1" id="KW-1133">Transmembrane helix</keyword>
<comment type="caution">
    <text evidence="2">The sequence shown here is derived from an EMBL/GenBank/DDBJ whole genome shotgun (WGS) entry which is preliminary data.</text>
</comment>
<dbReference type="Gene3D" id="3.30.479.30">
    <property type="entry name" value="Band 7 domain"/>
    <property type="match status" value="1"/>
</dbReference>
<accession>A0ABT8ATG3</accession>
<proteinExistence type="predicted"/>
<dbReference type="EMBL" id="JAUFPT010000066">
    <property type="protein sequence ID" value="MDN3573079.1"/>
    <property type="molecule type" value="Genomic_DNA"/>
</dbReference>
<protein>
    <submittedName>
        <fullName evidence="2">SPFH domain-containing protein</fullName>
    </submittedName>
</protein>
<feature type="transmembrane region" description="Helical" evidence="1">
    <location>
        <begin position="59"/>
        <end position="77"/>
    </location>
</feature>